<dbReference type="RefSeq" id="WP_311680255.1">
    <property type="nucleotide sequence ID" value="NZ_JAVREU010000002.1"/>
</dbReference>
<reference evidence="5" key="1">
    <citation type="submission" date="2023-07" db="EMBL/GenBank/DDBJ databases">
        <title>30 novel species of actinomycetes from the DSMZ collection.</title>
        <authorList>
            <person name="Nouioui I."/>
        </authorList>
    </citation>
    <scope>NUCLEOTIDE SEQUENCE [LARGE SCALE GENOMIC DNA]</scope>
    <source>
        <strain evidence="5">DSM 41921</strain>
    </source>
</reference>
<proteinExistence type="predicted"/>
<feature type="compositionally biased region" description="Low complexity" evidence="1">
    <location>
        <begin position="30"/>
        <end position="101"/>
    </location>
</feature>
<dbReference type="EMBL" id="JAVREU010000002">
    <property type="protein sequence ID" value="MDT0387393.1"/>
    <property type="molecule type" value="Genomic_DNA"/>
</dbReference>
<keyword evidence="2" id="KW-0472">Membrane</keyword>
<protein>
    <submittedName>
        <fullName evidence="4">LAETG motif-containing sortase-dependent surface protein</fullName>
    </submittedName>
</protein>
<sequence length="335" mass="34245">MKLRRAMAAAAATAVIAPVALLAAPAAYATDETTPTPSASVSESAPETSPSPSETETTPETSPSPSVSVSESAPEATASASASASTSASPSTSASTTPSEPADGDDEEYPECEEANISVGLTGFPEKIVAGSGWKTFEFNVKNTSKTDIESLQVTATAFSAADLDSDEDQLFDKYAHFEYRNPSTGKWTNDFADTGINNGFFFGEFPLDAGQKVTIDLRVKIDAGAPVGDSLAIAAGGYDTSDGDCFQNGAVYPFQILKAGSKPGDVDDAKPSGQKPPKDIKPQGEAKPIEVEGNLAETGSSSALPMISLVGGAAVVAGAGAIFVVRRRKAGAEA</sequence>
<keyword evidence="3" id="KW-0732">Signal</keyword>
<organism evidence="4 5">
    <name type="scientific">Streptomyces dubilierae</name>
    <dbReference type="NCBI Taxonomy" id="3075533"/>
    <lineage>
        <taxon>Bacteria</taxon>
        <taxon>Bacillati</taxon>
        <taxon>Actinomycetota</taxon>
        <taxon>Actinomycetes</taxon>
        <taxon>Kitasatosporales</taxon>
        <taxon>Streptomycetaceae</taxon>
        <taxon>Streptomyces</taxon>
    </lineage>
</organism>
<dbReference type="Proteomes" id="UP001183586">
    <property type="component" value="Unassembled WGS sequence"/>
</dbReference>
<feature type="chain" id="PRO_5045803755" evidence="3">
    <location>
        <begin position="30"/>
        <end position="335"/>
    </location>
</feature>
<feature type="region of interest" description="Disordered" evidence="1">
    <location>
        <begin position="30"/>
        <end position="110"/>
    </location>
</feature>
<evidence type="ECO:0000256" key="2">
    <source>
        <dbReference type="SAM" id="Phobius"/>
    </source>
</evidence>
<evidence type="ECO:0000313" key="5">
    <source>
        <dbReference type="Proteomes" id="UP001183586"/>
    </source>
</evidence>
<dbReference type="NCBIfam" id="TIGR01167">
    <property type="entry name" value="LPXTG_anchor"/>
    <property type="match status" value="1"/>
</dbReference>
<feature type="compositionally biased region" description="Basic and acidic residues" evidence="1">
    <location>
        <begin position="265"/>
        <end position="291"/>
    </location>
</feature>
<feature type="transmembrane region" description="Helical" evidence="2">
    <location>
        <begin position="304"/>
        <end position="326"/>
    </location>
</feature>
<keyword evidence="5" id="KW-1185">Reference proteome</keyword>
<dbReference type="NCBIfam" id="NF041528">
    <property type="entry name" value="strep_LAETG"/>
    <property type="match status" value="1"/>
</dbReference>
<accession>A0ABU2P6J5</accession>
<evidence type="ECO:0000256" key="1">
    <source>
        <dbReference type="SAM" id="MobiDB-lite"/>
    </source>
</evidence>
<name>A0ABU2P6J5_9ACTN</name>
<keyword evidence="2" id="KW-1133">Transmembrane helix</keyword>
<feature type="signal peptide" evidence="3">
    <location>
        <begin position="1"/>
        <end position="29"/>
    </location>
</feature>
<comment type="caution">
    <text evidence="4">The sequence shown here is derived from an EMBL/GenBank/DDBJ whole genome shotgun (WGS) entry which is preliminary data.</text>
</comment>
<evidence type="ECO:0000256" key="3">
    <source>
        <dbReference type="SAM" id="SignalP"/>
    </source>
</evidence>
<gene>
    <name evidence="4" type="ORF">RM641_08135</name>
</gene>
<feature type="region of interest" description="Disordered" evidence="1">
    <location>
        <begin position="264"/>
        <end position="295"/>
    </location>
</feature>
<keyword evidence="2" id="KW-0812">Transmembrane</keyword>
<evidence type="ECO:0000313" key="4">
    <source>
        <dbReference type="EMBL" id="MDT0387393.1"/>
    </source>
</evidence>